<comment type="caution">
    <text evidence="2">The sequence shown here is derived from an EMBL/GenBank/DDBJ whole genome shotgun (WGS) entry which is preliminary data.</text>
</comment>
<gene>
    <name evidence="2" type="ORF">OEW28_15400</name>
</gene>
<keyword evidence="3" id="KW-1185">Reference proteome</keyword>
<keyword evidence="1" id="KW-1133">Transmembrane helix</keyword>
<dbReference type="Proteomes" id="UP001652542">
    <property type="component" value="Unassembled WGS sequence"/>
</dbReference>
<feature type="transmembrane region" description="Helical" evidence="1">
    <location>
        <begin position="20"/>
        <end position="39"/>
    </location>
</feature>
<accession>A0ABT2ZH09</accession>
<evidence type="ECO:0000313" key="3">
    <source>
        <dbReference type="Proteomes" id="UP001652542"/>
    </source>
</evidence>
<proteinExistence type="predicted"/>
<keyword evidence="1" id="KW-0812">Transmembrane</keyword>
<reference evidence="2 3" key="1">
    <citation type="submission" date="2022-10" db="EMBL/GenBank/DDBJ databases">
        <title>Defluviimonas sp. nov., isolated from ocean surface water.</title>
        <authorList>
            <person name="He W."/>
            <person name="Wang L."/>
            <person name="Zhang D.-F."/>
        </authorList>
    </citation>
    <scope>NUCLEOTIDE SEQUENCE [LARGE SCALE GENOMIC DNA]</scope>
    <source>
        <strain evidence="2 3">WL0002</strain>
    </source>
</reference>
<keyword evidence="1" id="KW-0472">Membrane</keyword>
<dbReference type="RefSeq" id="WP_263735685.1">
    <property type="nucleotide sequence ID" value="NZ_JAOWKY010000004.1"/>
</dbReference>
<protein>
    <submittedName>
        <fullName evidence="2">Uncharacterized protein</fullName>
    </submittedName>
</protein>
<name>A0ABT2ZH09_9RHOB</name>
<organism evidence="2 3">
    <name type="scientific">Albidovulum marisflavi</name>
    <dbReference type="NCBI Taxonomy" id="2984159"/>
    <lineage>
        <taxon>Bacteria</taxon>
        <taxon>Pseudomonadati</taxon>
        <taxon>Pseudomonadota</taxon>
        <taxon>Alphaproteobacteria</taxon>
        <taxon>Rhodobacterales</taxon>
        <taxon>Paracoccaceae</taxon>
        <taxon>Albidovulum</taxon>
    </lineage>
</organism>
<sequence>MLDPRHLLRMARWARRPPSARQVAIVAGIVATGLMLAGAELKGWLPDFMTTPNKVAPPKITPLN</sequence>
<evidence type="ECO:0000313" key="2">
    <source>
        <dbReference type="EMBL" id="MCV2870016.1"/>
    </source>
</evidence>
<evidence type="ECO:0000256" key="1">
    <source>
        <dbReference type="SAM" id="Phobius"/>
    </source>
</evidence>
<dbReference type="EMBL" id="JAOWKY010000004">
    <property type="protein sequence ID" value="MCV2870016.1"/>
    <property type="molecule type" value="Genomic_DNA"/>
</dbReference>